<feature type="compositionally biased region" description="Acidic residues" evidence="1">
    <location>
        <begin position="90"/>
        <end position="113"/>
    </location>
</feature>
<gene>
    <name evidence="2" type="ORF">CkaCkLH20_07928</name>
</gene>
<sequence length="289" mass="33236">MPLKRKRDTEQMFQSRQIKFFIGPEKIEYSVHESSFAALSEKLKSNFAGLANDPSIYWEDVEPDTFISKIAPAANNHQEKVDNVKAESSNGDDSDESAESDETDREDETDGEDELAGCLQDYMECCSQKGAQYKYIQKHFTDTSGEKTGSRTKTNAPSPSEDAWLNDIKQRGHTGYLPVLMTHVRLCLLAQKHCMKELSDLCIHRLRKSWLYCPGTQERTKAFISIIRTVYQETCPNNELRALVVQMCVIDMPWYMRIDGFRDLIRQTANFSADLLIEIPFSYWDELKN</sequence>
<evidence type="ECO:0000256" key="1">
    <source>
        <dbReference type="SAM" id="MobiDB-lite"/>
    </source>
</evidence>
<dbReference type="EMBL" id="JAATWM020000025">
    <property type="protein sequence ID" value="KAF9874791.1"/>
    <property type="molecule type" value="Genomic_DNA"/>
</dbReference>
<dbReference type="GeneID" id="62163718"/>
<evidence type="ECO:0008006" key="4">
    <source>
        <dbReference type="Google" id="ProtNLM"/>
    </source>
</evidence>
<organism evidence="2 3">
    <name type="scientific">Colletotrichum karsti</name>
    <dbReference type="NCBI Taxonomy" id="1095194"/>
    <lineage>
        <taxon>Eukaryota</taxon>
        <taxon>Fungi</taxon>
        <taxon>Dikarya</taxon>
        <taxon>Ascomycota</taxon>
        <taxon>Pezizomycotina</taxon>
        <taxon>Sordariomycetes</taxon>
        <taxon>Hypocreomycetidae</taxon>
        <taxon>Glomerellales</taxon>
        <taxon>Glomerellaceae</taxon>
        <taxon>Colletotrichum</taxon>
        <taxon>Colletotrichum boninense species complex</taxon>
    </lineage>
</organism>
<evidence type="ECO:0000313" key="3">
    <source>
        <dbReference type="Proteomes" id="UP000781932"/>
    </source>
</evidence>
<name>A0A9P6I6C9_9PEZI</name>
<keyword evidence="3" id="KW-1185">Reference proteome</keyword>
<dbReference type="Proteomes" id="UP000781932">
    <property type="component" value="Unassembled WGS sequence"/>
</dbReference>
<reference evidence="2" key="1">
    <citation type="submission" date="2020-03" db="EMBL/GenBank/DDBJ databases">
        <authorList>
            <person name="He L."/>
        </authorList>
    </citation>
    <scope>NUCLEOTIDE SEQUENCE</scope>
    <source>
        <strain evidence="2">CkLH20</strain>
    </source>
</reference>
<feature type="region of interest" description="Disordered" evidence="1">
    <location>
        <begin position="143"/>
        <end position="163"/>
    </location>
</feature>
<evidence type="ECO:0000313" key="2">
    <source>
        <dbReference type="EMBL" id="KAF9874791.1"/>
    </source>
</evidence>
<accession>A0A9P6I6C9</accession>
<dbReference type="RefSeq" id="XP_038744252.1">
    <property type="nucleotide sequence ID" value="XM_038890644.1"/>
</dbReference>
<proteinExistence type="predicted"/>
<comment type="caution">
    <text evidence="2">The sequence shown here is derived from an EMBL/GenBank/DDBJ whole genome shotgun (WGS) entry which is preliminary data.</text>
</comment>
<feature type="region of interest" description="Disordered" evidence="1">
    <location>
        <begin position="77"/>
        <end position="113"/>
    </location>
</feature>
<dbReference type="OrthoDB" id="9997739at2759"/>
<reference evidence="2" key="2">
    <citation type="submission" date="2020-11" db="EMBL/GenBank/DDBJ databases">
        <title>Whole genome sequencing of Colletotrichum sp.</title>
        <authorList>
            <person name="Li H."/>
        </authorList>
    </citation>
    <scope>NUCLEOTIDE SEQUENCE</scope>
    <source>
        <strain evidence="2">CkLH20</strain>
    </source>
</reference>
<protein>
    <recommendedName>
        <fullName evidence="4">BTB domain-containing protein</fullName>
    </recommendedName>
</protein>
<dbReference type="AlphaFoldDB" id="A0A9P6I6C9"/>